<dbReference type="PANTHER" id="PTHR43711">
    <property type="entry name" value="TWO-COMPONENT HISTIDINE KINASE"/>
    <property type="match status" value="1"/>
</dbReference>
<proteinExistence type="predicted"/>
<dbReference type="Pfam" id="PF00512">
    <property type="entry name" value="HisKA"/>
    <property type="match status" value="1"/>
</dbReference>
<dbReference type="SMART" id="SM00388">
    <property type="entry name" value="HisKA"/>
    <property type="match status" value="1"/>
</dbReference>
<dbReference type="InterPro" id="IPR011006">
    <property type="entry name" value="CheY-like_superfamily"/>
</dbReference>
<sequence length="379" mass="42561">MTQISLQVLLVEDSPTDAQLFQHVFFRASMGNWNLKYAENLSDAIDYCKSRYFDLVLLDLRLPDSDGLDTVAQFNQAVPDVPIIILTAFDDEELALQAMVRGAQDYLVKDQVTTQLLRRSIRYTMERSQIIKQLRNSEQATLQALNKEKELNQLKSYFVAMVSHEFRNPLTTLQLTSEIILESSDNLTAEKKQIYARRLNSTIKNMCQLLDEVILMGKVDTGNFEIVLEAIDLQEFLENLIASLKSSDNDRHPVILNCQSIPDVLNLDPNLLRHIFVNLVSNALKYSPSGEEVEVEVGLLDEKIVFSVIDRGIGIPEAEQHRLFTIFSRCSNVGTIQGTGLGLAIVKRCVDLLGGEIYAESKVGIGTKVTVSLPAVEPR</sequence>
<dbReference type="EMBL" id="QBML01000001">
    <property type="protein sequence ID" value="PZO45079.1"/>
    <property type="molecule type" value="Genomic_DNA"/>
</dbReference>
<evidence type="ECO:0000313" key="11">
    <source>
        <dbReference type="Proteomes" id="UP000249467"/>
    </source>
</evidence>
<evidence type="ECO:0000256" key="6">
    <source>
        <dbReference type="ARBA" id="ARBA00023012"/>
    </source>
</evidence>
<dbReference type="InterPro" id="IPR001789">
    <property type="entry name" value="Sig_transdc_resp-reg_receiver"/>
</dbReference>
<dbReference type="CDD" id="cd00156">
    <property type="entry name" value="REC"/>
    <property type="match status" value="1"/>
</dbReference>
<keyword evidence="5 10" id="KW-0418">Kinase</keyword>
<dbReference type="InterPro" id="IPR005467">
    <property type="entry name" value="His_kinase_dom"/>
</dbReference>
<dbReference type="SUPFAM" id="SSF47384">
    <property type="entry name" value="Homodimeric domain of signal transducing histidine kinase"/>
    <property type="match status" value="1"/>
</dbReference>
<dbReference type="CDD" id="cd00075">
    <property type="entry name" value="HATPase"/>
    <property type="match status" value="1"/>
</dbReference>
<evidence type="ECO:0000259" key="8">
    <source>
        <dbReference type="PROSITE" id="PS50109"/>
    </source>
</evidence>
<dbReference type="PROSITE" id="PS50110">
    <property type="entry name" value="RESPONSE_REGULATORY"/>
    <property type="match status" value="1"/>
</dbReference>
<evidence type="ECO:0000256" key="4">
    <source>
        <dbReference type="ARBA" id="ARBA00022679"/>
    </source>
</evidence>
<protein>
    <recommendedName>
        <fullName evidence="2">histidine kinase</fullName>
        <ecNumber evidence="2">2.7.13.3</ecNumber>
    </recommendedName>
</protein>
<dbReference type="PROSITE" id="PS50109">
    <property type="entry name" value="HIS_KIN"/>
    <property type="match status" value="1"/>
</dbReference>
<dbReference type="Gene3D" id="3.40.50.2300">
    <property type="match status" value="1"/>
</dbReference>
<dbReference type="SMART" id="SM00387">
    <property type="entry name" value="HATPase_c"/>
    <property type="match status" value="1"/>
</dbReference>
<evidence type="ECO:0000256" key="2">
    <source>
        <dbReference type="ARBA" id="ARBA00012438"/>
    </source>
</evidence>
<dbReference type="CDD" id="cd00082">
    <property type="entry name" value="HisKA"/>
    <property type="match status" value="1"/>
</dbReference>
<dbReference type="InterPro" id="IPR003594">
    <property type="entry name" value="HATPase_dom"/>
</dbReference>
<dbReference type="Gene3D" id="3.30.565.10">
    <property type="entry name" value="Histidine kinase-like ATPase, C-terminal domain"/>
    <property type="match status" value="1"/>
</dbReference>
<dbReference type="PANTHER" id="PTHR43711:SF26">
    <property type="entry name" value="SENSOR HISTIDINE KINASE RCSC"/>
    <property type="match status" value="1"/>
</dbReference>
<dbReference type="Pfam" id="PF00072">
    <property type="entry name" value="Response_reg"/>
    <property type="match status" value="1"/>
</dbReference>
<dbReference type="SUPFAM" id="SSF55874">
    <property type="entry name" value="ATPase domain of HSP90 chaperone/DNA topoisomerase II/histidine kinase"/>
    <property type="match status" value="1"/>
</dbReference>
<comment type="catalytic activity">
    <reaction evidence="1">
        <text>ATP + protein L-histidine = ADP + protein N-phospho-L-histidine.</text>
        <dbReference type="EC" id="2.7.13.3"/>
    </reaction>
</comment>
<organism evidence="10 11">
    <name type="scientific">Pseudanabaena frigida</name>
    <dbReference type="NCBI Taxonomy" id="945775"/>
    <lineage>
        <taxon>Bacteria</taxon>
        <taxon>Bacillati</taxon>
        <taxon>Cyanobacteriota</taxon>
        <taxon>Cyanophyceae</taxon>
        <taxon>Pseudanabaenales</taxon>
        <taxon>Pseudanabaenaceae</taxon>
        <taxon>Pseudanabaena</taxon>
    </lineage>
</organism>
<reference evidence="10 11" key="2">
    <citation type="submission" date="2018-06" db="EMBL/GenBank/DDBJ databases">
        <title>Metagenomic assembly of (sub)arctic Cyanobacteria and their associated microbiome from non-axenic cultures.</title>
        <authorList>
            <person name="Baurain D."/>
        </authorList>
    </citation>
    <scope>NUCLEOTIDE SEQUENCE [LARGE SCALE GENOMIC DNA]</scope>
    <source>
        <strain evidence="10">ULC066bin1</strain>
    </source>
</reference>
<dbReference type="SUPFAM" id="SSF52172">
    <property type="entry name" value="CheY-like"/>
    <property type="match status" value="1"/>
</dbReference>
<keyword evidence="6" id="KW-0902">Two-component regulatory system</keyword>
<feature type="domain" description="Response regulatory" evidence="9">
    <location>
        <begin position="7"/>
        <end position="124"/>
    </location>
</feature>
<comment type="caution">
    <text evidence="10">The sequence shown here is derived from an EMBL/GenBank/DDBJ whole genome shotgun (WGS) entry which is preliminary data.</text>
</comment>
<gene>
    <name evidence="10" type="ORF">DCF19_00885</name>
</gene>
<dbReference type="InterPro" id="IPR050736">
    <property type="entry name" value="Sensor_HK_Regulatory"/>
</dbReference>
<dbReference type="FunFam" id="3.30.565.10:FF:000006">
    <property type="entry name" value="Sensor histidine kinase WalK"/>
    <property type="match status" value="1"/>
</dbReference>
<dbReference type="SMART" id="SM00448">
    <property type="entry name" value="REC"/>
    <property type="match status" value="1"/>
</dbReference>
<reference evidence="10 11" key="1">
    <citation type="submission" date="2018-04" db="EMBL/GenBank/DDBJ databases">
        <authorList>
            <person name="Go L.Y."/>
            <person name="Mitchell J.A."/>
        </authorList>
    </citation>
    <scope>NUCLEOTIDE SEQUENCE [LARGE SCALE GENOMIC DNA]</scope>
    <source>
        <strain evidence="10">ULC066bin1</strain>
    </source>
</reference>
<name>A0A2W4WTA2_9CYAN</name>
<keyword evidence="4" id="KW-0808">Transferase</keyword>
<dbReference type="Pfam" id="PF02518">
    <property type="entry name" value="HATPase_c"/>
    <property type="match status" value="1"/>
</dbReference>
<evidence type="ECO:0000259" key="9">
    <source>
        <dbReference type="PROSITE" id="PS50110"/>
    </source>
</evidence>
<accession>A0A2W4WTA2</accession>
<evidence type="ECO:0000256" key="1">
    <source>
        <dbReference type="ARBA" id="ARBA00000085"/>
    </source>
</evidence>
<feature type="modified residue" description="4-aspartylphosphate" evidence="7">
    <location>
        <position position="59"/>
    </location>
</feature>
<evidence type="ECO:0000256" key="7">
    <source>
        <dbReference type="PROSITE-ProRule" id="PRU00169"/>
    </source>
</evidence>
<dbReference type="InterPro" id="IPR036890">
    <property type="entry name" value="HATPase_C_sf"/>
</dbReference>
<dbReference type="AlphaFoldDB" id="A0A2W4WTA2"/>
<evidence type="ECO:0000313" key="10">
    <source>
        <dbReference type="EMBL" id="PZO45079.1"/>
    </source>
</evidence>
<dbReference type="PRINTS" id="PR00344">
    <property type="entry name" value="BCTRLSENSOR"/>
</dbReference>
<dbReference type="InterPro" id="IPR004358">
    <property type="entry name" value="Sig_transdc_His_kin-like_C"/>
</dbReference>
<feature type="domain" description="Histidine kinase" evidence="8">
    <location>
        <begin position="161"/>
        <end position="377"/>
    </location>
</feature>
<keyword evidence="3 7" id="KW-0597">Phosphoprotein</keyword>
<dbReference type="InterPro" id="IPR036097">
    <property type="entry name" value="HisK_dim/P_sf"/>
</dbReference>
<dbReference type="Proteomes" id="UP000249467">
    <property type="component" value="Unassembled WGS sequence"/>
</dbReference>
<dbReference type="Gene3D" id="1.10.287.130">
    <property type="match status" value="1"/>
</dbReference>
<evidence type="ECO:0000256" key="5">
    <source>
        <dbReference type="ARBA" id="ARBA00022777"/>
    </source>
</evidence>
<dbReference type="EC" id="2.7.13.3" evidence="2"/>
<evidence type="ECO:0000256" key="3">
    <source>
        <dbReference type="ARBA" id="ARBA00022553"/>
    </source>
</evidence>
<dbReference type="GO" id="GO:0000155">
    <property type="term" value="F:phosphorelay sensor kinase activity"/>
    <property type="evidence" value="ECO:0007669"/>
    <property type="project" value="InterPro"/>
</dbReference>
<dbReference type="InterPro" id="IPR003661">
    <property type="entry name" value="HisK_dim/P_dom"/>
</dbReference>